<name>A0A9P3GQZ4_9APHY</name>
<comment type="caution">
    <text evidence="1">The sequence shown here is derived from an EMBL/GenBank/DDBJ whole genome shotgun (WGS) entry which is preliminary data.</text>
</comment>
<accession>A0A9P3GQZ4</accession>
<evidence type="ECO:0000313" key="2">
    <source>
        <dbReference type="Proteomes" id="UP000703269"/>
    </source>
</evidence>
<reference evidence="1 2" key="1">
    <citation type="submission" date="2021-08" db="EMBL/GenBank/DDBJ databases">
        <title>Draft Genome Sequence of Phanerochaete sordida strain YK-624.</title>
        <authorList>
            <person name="Mori T."/>
            <person name="Dohra H."/>
            <person name="Suzuki T."/>
            <person name="Kawagishi H."/>
            <person name="Hirai H."/>
        </authorList>
    </citation>
    <scope>NUCLEOTIDE SEQUENCE [LARGE SCALE GENOMIC DNA]</scope>
    <source>
        <strain evidence="1 2">YK-624</strain>
    </source>
</reference>
<dbReference type="AlphaFoldDB" id="A0A9P3GQZ4"/>
<keyword evidence="2" id="KW-1185">Reference proteome</keyword>
<gene>
    <name evidence="1" type="ORF">PsYK624_158130</name>
</gene>
<organism evidence="1 2">
    <name type="scientific">Phanerochaete sordida</name>
    <dbReference type="NCBI Taxonomy" id="48140"/>
    <lineage>
        <taxon>Eukaryota</taxon>
        <taxon>Fungi</taxon>
        <taxon>Dikarya</taxon>
        <taxon>Basidiomycota</taxon>
        <taxon>Agaricomycotina</taxon>
        <taxon>Agaricomycetes</taxon>
        <taxon>Polyporales</taxon>
        <taxon>Phanerochaetaceae</taxon>
        <taxon>Phanerochaete</taxon>
    </lineage>
</organism>
<dbReference type="EMBL" id="BPQB01000112">
    <property type="protein sequence ID" value="GJE99546.1"/>
    <property type="molecule type" value="Genomic_DNA"/>
</dbReference>
<protein>
    <submittedName>
        <fullName evidence="1">Uncharacterized protein</fullName>
    </submittedName>
</protein>
<sequence>MVLVLAGQAEIKLYLDVVERRRLDEFEHCIRGSRLYNLGTVPARTVLYKPTFADDRPRGITWADGATVLITAAFLVHPYSYLIAGRTSGCVQRQRPPLSLGSGTSVEAHYDESTAHQPPVCARCPEASGSFAFVLEVLPVERRSSAAWIVSDQRS</sequence>
<evidence type="ECO:0000313" key="1">
    <source>
        <dbReference type="EMBL" id="GJE99546.1"/>
    </source>
</evidence>
<dbReference type="Proteomes" id="UP000703269">
    <property type="component" value="Unassembled WGS sequence"/>
</dbReference>
<proteinExistence type="predicted"/>